<dbReference type="InterPro" id="IPR001609">
    <property type="entry name" value="Myosin_head_motor_dom-like"/>
</dbReference>
<evidence type="ECO:0000313" key="7">
    <source>
        <dbReference type="Proteomes" id="UP000663836"/>
    </source>
</evidence>
<dbReference type="GO" id="GO:0016459">
    <property type="term" value="C:myosin complex"/>
    <property type="evidence" value="ECO:0007669"/>
    <property type="project" value="UniProtKB-KW"/>
</dbReference>
<dbReference type="GO" id="GO:0005524">
    <property type="term" value="F:ATP binding"/>
    <property type="evidence" value="ECO:0007669"/>
    <property type="project" value="UniProtKB-KW"/>
</dbReference>
<dbReference type="GO" id="GO:0005886">
    <property type="term" value="C:plasma membrane"/>
    <property type="evidence" value="ECO:0007669"/>
    <property type="project" value="TreeGrafter"/>
</dbReference>
<evidence type="ECO:0000313" key="6">
    <source>
        <dbReference type="EMBL" id="CAF4301830.1"/>
    </source>
</evidence>
<dbReference type="GO" id="GO:0000146">
    <property type="term" value="F:microfilament motor activity"/>
    <property type="evidence" value="ECO:0007669"/>
    <property type="project" value="TreeGrafter"/>
</dbReference>
<feature type="non-terminal residue" evidence="6">
    <location>
        <position position="1"/>
    </location>
</feature>
<dbReference type="Proteomes" id="UP000663836">
    <property type="component" value="Unassembled WGS sequence"/>
</dbReference>
<dbReference type="GO" id="GO:0007015">
    <property type="term" value="P:actin filament organization"/>
    <property type="evidence" value="ECO:0007669"/>
    <property type="project" value="TreeGrafter"/>
</dbReference>
<dbReference type="GO" id="GO:0051015">
    <property type="term" value="F:actin filament binding"/>
    <property type="evidence" value="ECO:0007669"/>
    <property type="project" value="TreeGrafter"/>
</dbReference>
<dbReference type="Gene3D" id="1.20.58.530">
    <property type="match status" value="1"/>
</dbReference>
<dbReference type="PROSITE" id="PS51456">
    <property type="entry name" value="MYOSIN_MOTOR"/>
    <property type="match status" value="1"/>
</dbReference>
<dbReference type="Pfam" id="PF00063">
    <property type="entry name" value="Myosin_head"/>
    <property type="match status" value="1"/>
</dbReference>
<sequence length="104" mass="11894">SSREIHDDEGFLIQHFAGGGVYTTAQFIEKNNDALHASLLILIQECKNNFIKNLFPKLPELEQAAGKLNFIFVGSKFRSQLTDLMNKLRSAVSYCILKFWLIHH</sequence>
<keyword evidence="4" id="KW-0518">Myosin</keyword>
<evidence type="ECO:0000256" key="2">
    <source>
        <dbReference type="ARBA" id="ARBA00022840"/>
    </source>
</evidence>
<evidence type="ECO:0000259" key="5">
    <source>
        <dbReference type="PROSITE" id="PS51456"/>
    </source>
</evidence>
<protein>
    <recommendedName>
        <fullName evidence="5">Myosin motor domain-containing protein</fullName>
    </recommendedName>
</protein>
<comment type="caution">
    <text evidence="6">The sequence shown here is derived from an EMBL/GenBank/DDBJ whole genome shotgun (WGS) entry which is preliminary data.</text>
</comment>
<dbReference type="GO" id="GO:0030139">
    <property type="term" value="C:endocytic vesicle"/>
    <property type="evidence" value="ECO:0007669"/>
    <property type="project" value="TreeGrafter"/>
</dbReference>
<comment type="similarity">
    <text evidence="4">Belongs to the TRAFAC class myosin-kinesin ATPase superfamily. Myosin family.</text>
</comment>
<accession>A0A820HYA9</accession>
<keyword evidence="2" id="KW-0067">ATP-binding</keyword>
<evidence type="ECO:0000256" key="1">
    <source>
        <dbReference type="ARBA" id="ARBA00022741"/>
    </source>
</evidence>
<evidence type="ECO:0000256" key="4">
    <source>
        <dbReference type="PROSITE-ProRule" id="PRU00782"/>
    </source>
</evidence>
<keyword evidence="3 4" id="KW-0009">Actin-binding</keyword>
<dbReference type="InterPro" id="IPR027417">
    <property type="entry name" value="P-loop_NTPase"/>
</dbReference>
<feature type="domain" description="Myosin motor" evidence="5">
    <location>
        <begin position="1"/>
        <end position="104"/>
    </location>
</feature>
<dbReference type="EMBL" id="CAJOBD010035920">
    <property type="protein sequence ID" value="CAF4301830.1"/>
    <property type="molecule type" value="Genomic_DNA"/>
</dbReference>
<gene>
    <name evidence="6" type="ORF">JBS370_LOCUS40415</name>
</gene>
<dbReference type="AlphaFoldDB" id="A0A820HYA9"/>
<comment type="caution">
    <text evidence="4">Lacks conserved residue(s) required for the propagation of feature annotation.</text>
</comment>
<evidence type="ECO:0000256" key="3">
    <source>
        <dbReference type="ARBA" id="ARBA00023203"/>
    </source>
</evidence>
<dbReference type="SUPFAM" id="SSF52540">
    <property type="entry name" value="P-loop containing nucleoside triphosphate hydrolases"/>
    <property type="match status" value="1"/>
</dbReference>
<proteinExistence type="inferred from homology"/>
<organism evidence="6 7">
    <name type="scientific">Rotaria sordida</name>
    <dbReference type="NCBI Taxonomy" id="392033"/>
    <lineage>
        <taxon>Eukaryota</taxon>
        <taxon>Metazoa</taxon>
        <taxon>Spiralia</taxon>
        <taxon>Gnathifera</taxon>
        <taxon>Rotifera</taxon>
        <taxon>Eurotatoria</taxon>
        <taxon>Bdelloidea</taxon>
        <taxon>Philodinida</taxon>
        <taxon>Philodinidae</taxon>
        <taxon>Rotaria</taxon>
    </lineage>
</organism>
<dbReference type="PANTHER" id="PTHR13140:SF745">
    <property type="entry name" value="UNCONVENTIONAL MYOSIN-VI"/>
    <property type="match status" value="1"/>
</dbReference>
<dbReference type="PANTHER" id="PTHR13140">
    <property type="entry name" value="MYOSIN"/>
    <property type="match status" value="1"/>
</dbReference>
<keyword evidence="1" id="KW-0547">Nucleotide-binding</keyword>
<name>A0A820HYA9_9BILA</name>
<reference evidence="6" key="1">
    <citation type="submission" date="2021-02" db="EMBL/GenBank/DDBJ databases">
        <authorList>
            <person name="Nowell W R."/>
        </authorList>
    </citation>
    <scope>NUCLEOTIDE SEQUENCE</scope>
</reference>
<keyword evidence="4" id="KW-0505">Motor protein</keyword>
<dbReference type="GO" id="GO:0030048">
    <property type="term" value="P:actin filament-based movement"/>
    <property type="evidence" value="ECO:0007669"/>
    <property type="project" value="TreeGrafter"/>
</dbReference>